<feature type="transmembrane region" description="Helical" evidence="1">
    <location>
        <begin position="132"/>
        <end position="154"/>
    </location>
</feature>
<feature type="transmembrane region" description="Helical" evidence="1">
    <location>
        <begin position="174"/>
        <end position="192"/>
    </location>
</feature>
<feature type="transmembrane region" description="Helical" evidence="1">
    <location>
        <begin position="300"/>
        <end position="322"/>
    </location>
</feature>
<proteinExistence type="predicted"/>
<comment type="caution">
    <text evidence="2">The sequence shown here is derived from an EMBL/GenBank/DDBJ whole genome shotgun (WGS) entry which is preliminary data.</text>
</comment>
<evidence type="ECO:0000313" key="3">
    <source>
        <dbReference type="Proteomes" id="UP001189429"/>
    </source>
</evidence>
<feature type="transmembrane region" description="Helical" evidence="1">
    <location>
        <begin position="94"/>
        <end position="120"/>
    </location>
</feature>
<keyword evidence="1" id="KW-0812">Transmembrane</keyword>
<keyword evidence="3" id="KW-1185">Reference proteome</keyword>
<accession>A0ABN9QDL6</accession>
<sequence>MVLALEQVYALSWRIKMGQLELGSGNSSLFSTHWRAVMRDRVSTTFRVRSPYRDVYSVLVYCEQVQDFTLSGRLGMVNPLGEHLSLQEAHMPDAIGALSVVFLTAAAVMAPPMVMIGVWLRRRLGSGMHHAIALAIFARGLTLFCWGCDCRRVSRAGASPLWSSLTWQLLDKGQHGVELLVFLLFSFGWKFYRSDLTWMEVRLLMYVAVATLHLGVMELICVAVVVRQEEYPLCPATLPVVSKQVAGVQLVRHVHDSLFHVVVILATSFHLQTIRAQLVIDSVSWELGTLYRKQLAYERFRWIFLGFLCAPLAENVVKVYFLPWDGEWLYIVLKEMRRLAIYMCMSAVLVKQDMPSWGALASIGAPANDGGPPARPRPAWQLELAALGSRARPE</sequence>
<keyword evidence="1" id="KW-1133">Transmembrane helix</keyword>
<dbReference type="EMBL" id="CAUYUJ010003125">
    <property type="protein sequence ID" value="CAK0804012.1"/>
    <property type="molecule type" value="Genomic_DNA"/>
</dbReference>
<keyword evidence="1" id="KW-0472">Membrane</keyword>
<name>A0ABN9QDL6_9DINO</name>
<evidence type="ECO:0000313" key="2">
    <source>
        <dbReference type="EMBL" id="CAK0804012.1"/>
    </source>
</evidence>
<gene>
    <name evidence="2" type="ORF">PCOR1329_LOCUS10952</name>
</gene>
<reference evidence="2" key="1">
    <citation type="submission" date="2023-10" db="EMBL/GenBank/DDBJ databases">
        <authorList>
            <person name="Chen Y."/>
            <person name="Shah S."/>
            <person name="Dougan E. K."/>
            <person name="Thang M."/>
            <person name="Chan C."/>
        </authorList>
    </citation>
    <scope>NUCLEOTIDE SEQUENCE [LARGE SCALE GENOMIC DNA]</scope>
</reference>
<protein>
    <submittedName>
        <fullName evidence="2">Uncharacterized protein</fullName>
    </submittedName>
</protein>
<feature type="transmembrane region" description="Helical" evidence="1">
    <location>
        <begin position="204"/>
        <end position="226"/>
    </location>
</feature>
<evidence type="ECO:0000256" key="1">
    <source>
        <dbReference type="SAM" id="Phobius"/>
    </source>
</evidence>
<dbReference type="Proteomes" id="UP001189429">
    <property type="component" value="Unassembled WGS sequence"/>
</dbReference>
<organism evidence="2 3">
    <name type="scientific">Prorocentrum cordatum</name>
    <dbReference type="NCBI Taxonomy" id="2364126"/>
    <lineage>
        <taxon>Eukaryota</taxon>
        <taxon>Sar</taxon>
        <taxon>Alveolata</taxon>
        <taxon>Dinophyceae</taxon>
        <taxon>Prorocentrales</taxon>
        <taxon>Prorocentraceae</taxon>
        <taxon>Prorocentrum</taxon>
    </lineage>
</organism>